<gene>
    <name evidence="2" type="ORF">ACFFV7_15090</name>
</gene>
<evidence type="ECO:0000259" key="1">
    <source>
        <dbReference type="Pfam" id="PF26136"/>
    </source>
</evidence>
<organism evidence="2 3">
    <name type="scientific">Nonomuraea spiralis</name>
    <dbReference type="NCBI Taxonomy" id="46182"/>
    <lineage>
        <taxon>Bacteria</taxon>
        <taxon>Bacillati</taxon>
        <taxon>Actinomycetota</taxon>
        <taxon>Actinomycetes</taxon>
        <taxon>Streptosporangiales</taxon>
        <taxon>Streptosporangiaceae</taxon>
        <taxon>Nonomuraea</taxon>
    </lineage>
</organism>
<evidence type="ECO:0000313" key="3">
    <source>
        <dbReference type="Proteomes" id="UP001589647"/>
    </source>
</evidence>
<comment type="caution">
    <text evidence="2">The sequence shown here is derived from an EMBL/GenBank/DDBJ whole genome shotgun (WGS) entry which is preliminary data.</text>
</comment>
<accession>A0ABV5IDA0</accession>
<proteinExistence type="predicted"/>
<dbReference type="EMBL" id="JBHMEI010000009">
    <property type="protein sequence ID" value="MFB9202523.1"/>
    <property type="molecule type" value="Genomic_DNA"/>
</dbReference>
<dbReference type="InterPro" id="IPR058711">
    <property type="entry name" value="SCO6045-like_C"/>
</dbReference>
<dbReference type="Pfam" id="PF26136">
    <property type="entry name" value="SCO6045_C"/>
    <property type="match status" value="1"/>
</dbReference>
<feature type="domain" description="SCO6045-like C-terminal" evidence="1">
    <location>
        <begin position="10"/>
        <end position="95"/>
    </location>
</feature>
<dbReference type="RefSeq" id="WP_189651394.1">
    <property type="nucleotide sequence ID" value="NZ_BMRC01000019.1"/>
</dbReference>
<protein>
    <recommendedName>
        <fullName evidence="1">SCO6045-like C-terminal domain-containing protein</fullName>
    </recommendedName>
</protein>
<evidence type="ECO:0000313" key="2">
    <source>
        <dbReference type="EMBL" id="MFB9202523.1"/>
    </source>
</evidence>
<keyword evidence="3" id="KW-1185">Reference proteome</keyword>
<name>A0ABV5IDA0_9ACTN</name>
<sequence>MSEDARARLARAQGRVVASLVAGAPPPEGFDAGRLGVQAAALVAKRRGVVARLRPDAARAAGPALAAEFAAYAAARTVPPPGYRADADDFAAWLGARGLMPAGKPRRWTRLFRRDRG</sequence>
<dbReference type="Proteomes" id="UP001589647">
    <property type="component" value="Unassembled WGS sequence"/>
</dbReference>
<reference evidence="2 3" key="1">
    <citation type="submission" date="2024-09" db="EMBL/GenBank/DDBJ databases">
        <authorList>
            <person name="Sun Q."/>
            <person name="Mori K."/>
        </authorList>
    </citation>
    <scope>NUCLEOTIDE SEQUENCE [LARGE SCALE GENOMIC DNA]</scope>
    <source>
        <strain evidence="2 3">CCM 3426</strain>
    </source>
</reference>